<dbReference type="CDD" id="cd07560">
    <property type="entry name" value="Peptidase_S41_CPP"/>
    <property type="match status" value="1"/>
</dbReference>
<dbReference type="InterPro" id="IPR005151">
    <property type="entry name" value="Tail-specific_protease"/>
</dbReference>
<dbReference type="Gene3D" id="3.90.226.10">
    <property type="entry name" value="2-enoyl-CoA Hydratase, Chain A, domain 1"/>
    <property type="match status" value="1"/>
</dbReference>
<dbReference type="SUPFAM" id="SSF52096">
    <property type="entry name" value="ClpP/crotonase"/>
    <property type="match status" value="1"/>
</dbReference>
<dbReference type="InterPro" id="IPR036034">
    <property type="entry name" value="PDZ_sf"/>
</dbReference>
<feature type="domain" description="PDZ" evidence="7">
    <location>
        <begin position="95"/>
        <end position="186"/>
    </location>
</feature>
<dbReference type="Gene3D" id="3.30.750.44">
    <property type="match status" value="1"/>
</dbReference>
<keyword evidence="2 5" id="KW-0645">Protease</keyword>
<dbReference type="OrthoDB" id="9812068at2"/>
<feature type="signal peptide" evidence="6">
    <location>
        <begin position="1"/>
        <end position="31"/>
    </location>
</feature>
<evidence type="ECO:0000256" key="5">
    <source>
        <dbReference type="RuleBase" id="RU004404"/>
    </source>
</evidence>
<dbReference type="GO" id="GO:0008236">
    <property type="term" value="F:serine-type peptidase activity"/>
    <property type="evidence" value="ECO:0007669"/>
    <property type="project" value="UniProtKB-KW"/>
</dbReference>
<organism evidence="8 9">
    <name type="scientific">Paenibacillus faecis</name>
    <dbReference type="NCBI Taxonomy" id="862114"/>
    <lineage>
        <taxon>Bacteria</taxon>
        <taxon>Bacillati</taxon>
        <taxon>Bacillota</taxon>
        <taxon>Bacilli</taxon>
        <taxon>Bacillales</taxon>
        <taxon>Paenibacillaceae</taxon>
        <taxon>Paenibacillus</taxon>
    </lineage>
</organism>
<keyword evidence="4 5" id="KW-0720">Serine protease</keyword>
<dbReference type="SUPFAM" id="SSF50156">
    <property type="entry name" value="PDZ domain-like"/>
    <property type="match status" value="1"/>
</dbReference>
<protein>
    <submittedName>
        <fullName evidence="8">PDZ domain-containing protein</fullName>
    </submittedName>
</protein>
<dbReference type="AlphaFoldDB" id="A0A5D0D0J3"/>
<proteinExistence type="inferred from homology"/>
<evidence type="ECO:0000256" key="2">
    <source>
        <dbReference type="ARBA" id="ARBA00022670"/>
    </source>
</evidence>
<evidence type="ECO:0000256" key="6">
    <source>
        <dbReference type="SAM" id="SignalP"/>
    </source>
</evidence>
<evidence type="ECO:0000256" key="4">
    <source>
        <dbReference type="ARBA" id="ARBA00022825"/>
    </source>
</evidence>
<reference evidence="8 9" key="1">
    <citation type="submission" date="2019-08" db="EMBL/GenBank/DDBJ databases">
        <title>Genome sequencing of Paenibacillus faecis DSM 23593(T).</title>
        <authorList>
            <person name="Kook J.-K."/>
            <person name="Park S.-N."/>
            <person name="Lim Y.K."/>
        </authorList>
    </citation>
    <scope>NUCLEOTIDE SEQUENCE [LARGE SCALE GENOMIC DNA]</scope>
    <source>
        <strain evidence="8 9">DSM 23593</strain>
    </source>
</reference>
<evidence type="ECO:0000313" key="8">
    <source>
        <dbReference type="EMBL" id="TYA15473.1"/>
    </source>
</evidence>
<dbReference type="EMBL" id="VSDO01000001">
    <property type="protein sequence ID" value="TYA15473.1"/>
    <property type="molecule type" value="Genomic_DNA"/>
</dbReference>
<comment type="caution">
    <text evidence="8">The sequence shown here is derived from an EMBL/GenBank/DDBJ whole genome shotgun (WGS) entry which is preliminary data.</text>
</comment>
<dbReference type="InterPro" id="IPR001478">
    <property type="entry name" value="PDZ"/>
</dbReference>
<dbReference type="Pfam" id="PF22694">
    <property type="entry name" value="CtpB_N-like"/>
    <property type="match status" value="1"/>
</dbReference>
<accession>A0A5D0D0J3</accession>
<dbReference type="InterPro" id="IPR055210">
    <property type="entry name" value="CtpA/B_N"/>
</dbReference>
<dbReference type="Gene3D" id="2.30.42.10">
    <property type="match status" value="1"/>
</dbReference>
<feature type="chain" id="PRO_5022998622" evidence="6">
    <location>
        <begin position="32"/>
        <end position="489"/>
    </location>
</feature>
<dbReference type="InterPro" id="IPR004447">
    <property type="entry name" value="Peptidase_S41A"/>
</dbReference>
<dbReference type="PANTHER" id="PTHR32060:SF30">
    <property type="entry name" value="CARBOXY-TERMINAL PROCESSING PROTEASE CTPA"/>
    <property type="match status" value="1"/>
</dbReference>
<gene>
    <name evidence="8" type="ORF">FRY98_07585</name>
</gene>
<dbReference type="PANTHER" id="PTHR32060">
    <property type="entry name" value="TAIL-SPECIFIC PROTEASE"/>
    <property type="match status" value="1"/>
</dbReference>
<dbReference type="CDD" id="cd06782">
    <property type="entry name" value="cpPDZ_CPP-like"/>
    <property type="match status" value="1"/>
</dbReference>
<dbReference type="GO" id="GO:0006508">
    <property type="term" value="P:proteolysis"/>
    <property type="evidence" value="ECO:0007669"/>
    <property type="project" value="UniProtKB-KW"/>
</dbReference>
<dbReference type="RefSeq" id="WP_148451078.1">
    <property type="nucleotide sequence ID" value="NZ_VSDO01000001.1"/>
</dbReference>
<sequence>MKWNKLNKLCRRALVPLLAFPLLALPHTAGAAEDQAGTETGAEASELQVIQEVLDYLDAYNIEGVKREELLENAIRGMVYSLDDPYSDYFTAEELKEFENSVNQEFVGIGVTLRFSGNKLFVTEVLPGSPALASGLQKGDVIAKIDGQPVTGNEDILRIQGEENTKVVLGITRGGKAQSITVTRNPVSIPAVTGSYLPSGRIGYIAISSFSEQGDREFAAELDKLRGMGMRSLVLDLRDNLGGYVETAANIAKYFMKSGTLMYTSGQNNELEAVTISDGQDIGMPVVILTNELTASASEILTGALRDNGIASVVGTRTYGKARIQNVFNLSNGSSLKLTVQRYLTPNREDFNHVGLKPDIEVKNNAVAQLITGLYKGGARTLDISGSPAALSVNGVPFRGYIDTLKDGNNIYVPSRMIGALLKGNVAWTANGQKLTVTDGNGKTAGFSIGAKSVKLVNGETYVEIHQVANKFPGLTWSYQQGNIRLSCK</sequence>
<name>A0A5D0D0J3_9BACL</name>
<evidence type="ECO:0000313" key="9">
    <source>
        <dbReference type="Proteomes" id="UP000325218"/>
    </source>
</evidence>
<keyword evidence="6" id="KW-0732">Signal</keyword>
<dbReference type="InterPro" id="IPR029045">
    <property type="entry name" value="ClpP/crotonase-like_dom_sf"/>
</dbReference>
<dbReference type="SMART" id="SM00245">
    <property type="entry name" value="TSPc"/>
    <property type="match status" value="1"/>
</dbReference>
<evidence type="ECO:0000256" key="3">
    <source>
        <dbReference type="ARBA" id="ARBA00022801"/>
    </source>
</evidence>
<dbReference type="NCBIfam" id="TIGR00225">
    <property type="entry name" value="prc"/>
    <property type="match status" value="1"/>
</dbReference>
<comment type="similarity">
    <text evidence="1 5">Belongs to the peptidase S41A family.</text>
</comment>
<dbReference type="Proteomes" id="UP000325218">
    <property type="component" value="Unassembled WGS sequence"/>
</dbReference>
<dbReference type="SMART" id="SM00228">
    <property type="entry name" value="PDZ"/>
    <property type="match status" value="1"/>
</dbReference>
<keyword evidence="3 5" id="KW-0378">Hydrolase</keyword>
<dbReference type="GO" id="GO:0004175">
    <property type="term" value="F:endopeptidase activity"/>
    <property type="evidence" value="ECO:0007669"/>
    <property type="project" value="TreeGrafter"/>
</dbReference>
<dbReference type="Pfam" id="PF03572">
    <property type="entry name" value="Peptidase_S41"/>
    <property type="match status" value="1"/>
</dbReference>
<dbReference type="GO" id="GO:0007165">
    <property type="term" value="P:signal transduction"/>
    <property type="evidence" value="ECO:0007669"/>
    <property type="project" value="TreeGrafter"/>
</dbReference>
<keyword evidence="9" id="KW-1185">Reference proteome</keyword>
<evidence type="ECO:0000256" key="1">
    <source>
        <dbReference type="ARBA" id="ARBA00009179"/>
    </source>
</evidence>
<dbReference type="Pfam" id="PF13180">
    <property type="entry name" value="PDZ_2"/>
    <property type="match status" value="1"/>
</dbReference>
<dbReference type="PROSITE" id="PS50106">
    <property type="entry name" value="PDZ"/>
    <property type="match status" value="1"/>
</dbReference>
<evidence type="ECO:0000259" key="7">
    <source>
        <dbReference type="PROSITE" id="PS50106"/>
    </source>
</evidence>
<dbReference type="GO" id="GO:0030288">
    <property type="term" value="C:outer membrane-bounded periplasmic space"/>
    <property type="evidence" value="ECO:0007669"/>
    <property type="project" value="TreeGrafter"/>
</dbReference>